<dbReference type="SMART" id="SM00849">
    <property type="entry name" value="Lactamase_B"/>
    <property type="match status" value="1"/>
</dbReference>
<keyword evidence="4" id="KW-0862">Zinc</keyword>
<evidence type="ECO:0000313" key="6">
    <source>
        <dbReference type="EMBL" id="MDN3919070.1"/>
    </source>
</evidence>
<dbReference type="InterPro" id="IPR036866">
    <property type="entry name" value="RibonucZ/Hydroxyglut_hydro"/>
</dbReference>
<dbReference type="RefSeq" id="WP_290357387.1">
    <property type="nucleotide sequence ID" value="NZ_JAUHHC010000001.1"/>
</dbReference>
<evidence type="ECO:0000256" key="2">
    <source>
        <dbReference type="ARBA" id="ARBA00022723"/>
    </source>
</evidence>
<dbReference type="Proteomes" id="UP001228044">
    <property type="component" value="Unassembled WGS sequence"/>
</dbReference>
<evidence type="ECO:0000259" key="5">
    <source>
        <dbReference type="SMART" id="SM00849"/>
    </source>
</evidence>
<comment type="caution">
    <text evidence="6">The sequence shown here is derived from an EMBL/GenBank/DDBJ whole genome shotgun (WGS) entry which is preliminary data.</text>
</comment>
<dbReference type="EMBL" id="JAUHHC010000001">
    <property type="protein sequence ID" value="MDN3919070.1"/>
    <property type="molecule type" value="Genomic_DNA"/>
</dbReference>
<keyword evidence="3" id="KW-0378">Hydrolase</keyword>
<sequence>MQNLARHSLLRILLPLLILLGLAALLLAWADRPLDVERIRQARQLPEIPAELPPAHPPAGLDFSVIRTSQSQGTLEALIVGGGRWLQLRRPVHMAVLVRHPQGNFLFDLGLGRQVDAQFAVNTAFHRQLFGYAAVDPVKDQLARAGLAALPLAFALPSHMHWDHVSGLPDFPELPLLAQPAEREQALRGEAPYFLASQFAAHRPWRELRFSGGPYLGFAQSLDLFGDGAAVLVPLGGHTAGQVGLFLNLPSGARYLFSGDVTWTLEGIRRPADRGWLARHALHLDHDEAANQAAIVQLHRLLRAQPRLQIVPAHDETLLPRLPLFPRFAS</sequence>
<evidence type="ECO:0000256" key="3">
    <source>
        <dbReference type="ARBA" id="ARBA00022801"/>
    </source>
</evidence>
<keyword evidence="2" id="KW-0479">Metal-binding</keyword>
<evidence type="ECO:0000313" key="7">
    <source>
        <dbReference type="Proteomes" id="UP001228044"/>
    </source>
</evidence>
<comment type="similarity">
    <text evidence="1">Belongs to the metallo-beta-lactamase superfamily.</text>
</comment>
<keyword evidence="7" id="KW-1185">Reference proteome</keyword>
<dbReference type="InterPro" id="IPR051013">
    <property type="entry name" value="MBL_superfamily_lactonases"/>
</dbReference>
<dbReference type="SUPFAM" id="SSF56281">
    <property type="entry name" value="Metallo-hydrolase/oxidoreductase"/>
    <property type="match status" value="1"/>
</dbReference>
<dbReference type="PANTHER" id="PTHR42978">
    <property type="entry name" value="QUORUM-QUENCHING LACTONASE YTNP-RELATED-RELATED"/>
    <property type="match status" value="1"/>
</dbReference>
<dbReference type="Gene3D" id="3.60.15.10">
    <property type="entry name" value="Ribonuclease Z/Hydroxyacylglutathione hydrolase-like"/>
    <property type="match status" value="1"/>
</dbReference>
<gene>
    <name evidence="6" type="ORF">QWJ38_02140</name>
</gene>
<organism evidence="6 7">
    <name type="scientific">Roseateles violae</name>
    <dbReference type="NCBI Taxonomy" id="3058042"/>
    <lineage>
        <taxon>Bacteria</taxon>
        <taxon>Pseudomonadati</taxon>
        <taxon>Pseudomonadota</taxon>
        <taxon>Betaproteobacteria</taxon>
        <taxon>Burkholderiales</taxon>
        <taxon>Sphaerotilaceae</taxon>
        <taxon>Roseateles</taxon>
    </lineage>
</organism>
<dbReference type="InterPro" id="IPR001279">
    <property type="entry name" value="Metallo-B-lactamas"/>
</dbReference>
<dbReference type="PANTHER" id="PTHR42978:SF3">
    <property type="entry name" value="BLR3078 PROTEIN"/>
    <property type="match status" value="1"/>
</dbReference>
<protein>
    <submittedName>
        <fullName evidence="6">MBL fold metallo-hydrolase</fullName>
    </submittedName>
</protein>
<dbReference type="Pfam" id="PF00753">
    <property type="entry name" value="Lactamase_B"/>
    <property type="match status" value="1"/>
</dbReference>
<evidence type="ECO:0000256" key="4">
    <source>
        <dbReference type="ARBA" id="ARBA00022833"/>
    </source>
</evidence>
<proteinExistence type="inferred from homology"/>
<evidence type="ECO:0000256" key="1">
    <source>
        <dbReference type="ARBA" id="ARBA00007749"/>
    </source>
</evidence>
<feature type="domain" description="Metallo-beta-lactamase" evidence="5">
    <location>
        <begin position="92"/>
        <end position="314"/>
    </location>
</feature>
<name>A0ABT8DKX9_9BURK</name>
<accession>A0ABT8DKX9</accession>
<reference evidence="6 7" key="1">
    <citation type="submission" date="2023-06" db="EMBL/GenBank/DDBJ databases">
        <title>Pelomonas sp. PFR6 16S ribosomal RNA gene Genome sequencing and assembly.</title>
        <authorList>
            <person name="Woo H."/>
        </authorList>
    </citation>
    <scope>NUCLEOTIDE SEQUENCE [LARGE SCALE GENOMIC DNA]</scope>
    <source>
        <strain evidence="6 7">PFR6</strain>
    </source>
</reference>